<feature type="transmembrane region" description="Helical" evidence="3">
    <location>
        <begin position="40"/>
        <end position="59"/>
    </location>
</feature>
<accession>A3K9D8</accession>
<evidence type="ECO:0000313" key="5">
    <source>
        <dbReference type="Proteomes" id="UP000005713"/>
    </source>
</evidence>
<comment type="caution">
    <text evidence="4">The sequence shown here is derived from an EMBL/GenBank/DDBJ whole genome shotgun (WGS) entry which is preliminary data.</text>
</comment>
<dbReference type="eggNOG" id="COG5336">
    <property type="taxonomic scope" value="Bacteria"/>
</dbReference>
<sequence length="130" mass="13744">MSAPDNKQKMQELEARIAAYKTANKTVKAHQEEHYSQANIAWRMVTEMVAGLGIGFGIGYGLDVVLGTKPFLMVIFALLGIVAGIKVMLRTAAEVQATQMAVTPGHNGADAPEADKGARSGANEGNRDGS</sequence>
<dbReference type="OrthoDB" id="15401at2"/>
<protein>
    <recommendedName>
        <fullName evidence="1">ATP synthase protein I</fullName>
    </recommendedName>
</protein>
<reference evidence="4 5" key="1">
    <citation type="submission" date="2006-06" db="EMBL/GenBank/DDBJ databases">
        <authorList>
            <person name="Moran M.A."/>
            <person name="Ferriera S."/>
            <person name="Johnson J."/>
            <person name="Kravitz S."/>
            <person name="Beeson K."/>
            <person name="Sutton G."/>
            <person name="Rogers Y.-H."/>
            <person name="Friedman R."/>
            <person name="Frazier M."/>
            <person name="Venter J.C."/>
        </authorList>
    </citation>
    <scope>NUCLEOTIDE SEQUENCE [LARGE SCALE GENOMIC DNA]</scope>
    <source>
        <strain evidence="4 5">E-37</strain>
    </source>
</reference>
<dbReference type="EMBL" id="AAYA01000017">
    <property type="protein sequence ID" value="EBA06310.1"/>
    <property type="molecule type" value="Genomic_DNA"/>
</dbReference>
<dbReference type="Proteomes" id="UP000005713">
    <property type="component" value="Unassembled WGS sequence"/>
</dbReference>
<dbReference type="AlphaFoldDB" id="A3K9D8"/>
<dbReference type="PIRSF" id="PIRSF032126">
    <property type="entry name" value="F0F1_ATP_synthase_subunit_I"/>
    <property type="match status" value="1"/>
</dbReference>
<dbReference type="RefSeq" id="WP_005862950.1">
    <property type="nucleotide sequence ID" value="NZ_AAYA01000017.1"/>
</dbReference>
<keyword evidence="3" id="KW-1133">Transmembrane helix</keyword>
<comment type="function">
    <text evidence="1">A possible function for this protein is to guide the assembly of the membrane sector of the ATPase enzyme complex.</text>
</comment>
<keyword evidence="1" id="KW-0375">Hydrogen ion transport</keyword>
<proteinExistence type="inferred from homology"/>
<evidence type="ECO:0000256" key="1">
    <source>
        <dbReference type="PIRNR" id="PIRNR032126"/>
    </source>
</evidence>
<evidence type="ECO:0000256" key="2">
    <source>
        <dbReference type="SAM" id="MobiDB-lite"/>
    </source>
</evidence>
<feature type="region of interest" description="Disordered" evidence="2">
    <location>
        <begin position="103"/>
        <end position="130"/>
    </location>
</feature>
<evidence type="ECO:0000313" key="4">
    <source>
        <dbReference type="EMBL" id="EBA06310.1"/>
    </source>
</evidence>
<dbReference type="InterPro" id="IPR016989">
    <property type="entry name" value="Atp1_alphaprobac"/>
</dbReference>
<dbReference type="Pfam" id="PF09527">
    <property type="entry name" value="ATPase_gene1"/>
    <property type="match status" value="1"/>
</dbReference>
<keyword evidence="1" id="KW-0406">Ion transport</keyword>
<comment type="similarity">
    <text evidence="1">Belongs to the bacterial AtpI family.</text>
</comment>
<dbReference type="GO" id="GO:1902600">
    <property type="term" value="P:proton transmembrane transport"/>
    <property type="evidence" value="ECO:0007669"/>
    <property type="project" value="UniProtKB-KW"/>
</dbReference>
<keyword evidence="1" id="KW-0813">Transport</keyword>
<dbReference type="GO" id="GO:0045259">
    <property type="term" value="C:proton-transporting ATP synthase complex"/>
    <property type="evidence" value="ECO:0007669"/>
    <property type="project" value="UniProtKB-UniRule"/>
</dbReference>
<feature type="transmembrane region" description="Helical" evidence="3">
    <location>
        <begin position="71"/>
        <end position="89"/>
    </location>
</feature>
<dbReference type="InterPro" id="IPR032820">
    <property type="entry name" value="ATPase_put"/>
</dbReference>
<gene>
    <name evidence="4" type="ORF">SSE37_15546</name>
</gene>
<keyword evidence="5" id="KW-1185">Reference proteome</keyword>
<name>A3K9D8_SAGS3</name>
<keyword evidence="3" id="KW-0812">Transmembrane</keyword>
<evidence type="ECO:0000256" key="3">
    <source>
        <dbReference type="SAM" id="Phobius"/>
    </source>
</evidence>
<keyword evidence="1 3" id="KW-0472">Membrane</keyword>
<organism evidence="4 5">
    <name type="scientific">Sagittula stellata (strain ATCC 700073 / DSM 11524 / E-37)</name>
    <dbReference type="NCBI Taxonomy" id="388399"/>
    <lineage>
        <taxon>Bacteria</taxon>
        <taxon>Pseudomonadati</taxon>
        <taxon>Pseudomonadota</taxon>
        <taxon>Alphaproteobacteria</taxon>
        <taxon>Rhodobacterales</taxon>
        <taxon>Roseobacteraceae</taxon>
        <taxon>Sagittula</taxon>
    </lineage>
</organism>